<dbReference type="SUPFAM" id="SSF53850">
    <property type="entry name" value="Periplasmic binding protein-like II"/>
    <property type="match status" value="1"/>
</dbReference>
<dbReference type="Gene3D" id="3.40.190.10">
    <property type="entry name" value="Periplasmic binding protein-like II"/>
    <property type="match status" value="2"/>
</dbReference>
<name>A0A1I3BRD7_9RHOB</name>
<dbReference type="AlphaFoldDB" id="A0A1I3BRD7"/>
<dbReference type="PANTHER" id="PTHR30006">
    <property type="entry name" value="THIAMINE-BINDING PERIPLASMIC PROTEIN-RELATED"/>
    <property type="match status" value="1"/>
</dbReference>
<dbReference type="Proteomes" id="UP000199377">
    <property type="component" value="Unassembled WGS sequence"/>
</dbReference>
<dbReference type="PIRSF" id="PIRSF002825">
    <property type="entry name" value="CfbpA"/>
    <property type="match status" value="1"/>
</dbReference>
<dbReference type="InterPro" id="IPR006311">
    <property type="entry name" value="TAT_signal"/>
</dbReference>
<dbReference type="PROSITE" id="PS51318">
    <property type="entry name" value="TAT"/>
    <property type="match status" value="1"/>
</dbReference>
<accession>A0A1I3BRD7</accession>
<keyword evidence="3" id="KW-1185">Reference proteome</keyword>
<protein>
    <submittedName>
        <fullName evidence="2">Iron(III) transport system substrate-binding protein</fullName>
    </submittedName>
</protein>
<reference evidence="2 3" key="1">
    <citation type="submission" date="2016-10" db="EMBL/GenBank/DDBJ databases">
        <authorList>
            <person name="de Groot N.N."/>
        </authorList>
    </citation>
    <scope>NUCLEOTIDE SEQUENCE [LARGE SCALE GENOMIC DNA]</scope>
    <source>
        <strain evidence="2 3">CGMCC 1.11030</strain>
    </source>
</reference>
<evidence type="ECO:0000256" key="1">
    <source>
        <dbReference type="ARBA" id="ARBA00022729"/>
    </source>
</evidence>
<dbReference type="EMBL" id="FOQH01000001">
    <property type="protein sequence ID" value="SFH64857.1"/>
    <property type="molecule type" value="Genomic_DNA"/>
</dbReference>
<evidence type="ECO:0000313" key="2">
    <source>
        <dbReference type="EMBL" id="SFH64857.1"/>
    </source>
</evidence>
<dbReference type="STRING" id="1114924.SAMN05216258_101291"/>
<organism evidence="2 3">
    <name type="scientific">Albimonas pacifica</name>
    <dbReference type="NCBI Taxonomy" id="1114924"/>
    <lineage>
        <taxon>Bacteria</taxon>
        <taxon>Pseudomonadati</taxon>
        <taxon>Pseudomonadota</taxon>
        <taxon>Alphaproteobacteria</taxon>
        <taxon>Rhodobacterales</taxon>
        <taxon>Paracoccaceae</taxon>
        <taxon>Albimonas</taxon>
    </lineage>
</organism>
<dbReference type="Pfam" id="PF13343">
    <property type="entry name" value="SBP_bac_6"/>
    <property type="match status" value="1"/>
</dbReference>
<dbReference type="InterPro" id="IPR026045">
    <property type="entry name" value="Ferric-bd"/>
</dbReference>
<proteinExistence type="predicted"/>
<sequence length="349" mass="37198">MTLDRRTFLAASAAAAAAAAGLRPFGARAQDSLAALHEAAKAEGELTWYIVPMSSESAERAAAKFTETYPGVEVNVVRSTAQVAFQRLNQDIDTGVNNADVFTTSNIAHAIDLKQRGLAAAYRPIRRDEVYEEFRGIDPDDMFHTVIAGTMAILYNSDQVPEAEAPKNWPDLLDPKWKGKVAIGHPGFSGYVGLWAVKMKDLYGLEFFEKMAEQNPYIGRSSIDVATTTASGESAVGAGPAASAGISAARGNPLATVYPTDGTVVITSPTVIPKAAPHPNAARLFLEFQLGQEFAEVIAADYGNPIRPGVPLADGVPALDEITLISPTVDQMVSDVTVVAEEFRDIFGI</sequence>
<gene>
    <name evidence="2" type="ORF">SAMN05216258_101291</name>
</gene>
<dbReference type="RefSeq" id="WP_092857091.1">
    <property type="nucleotide sequence ID" value="NZ_FOQH01000001.1"/>
</dbReference>
<evidence type="ECO:0000313" key="3">
    <source>
        <dbReference type="Proteomes" id="UP000199377"/>
    </source>
</evidence>
<keyword evidence="1" id="KW-0732">Signal</keyword>